<dbReference type="AlphaFoldDB" id="A0A9E4TVL3"/>
<gene>
    <name evidence="1" type="ORF">JAY77_23130</name>
</gene>
<sequence>MLRQILLQATIPAVAASGDIEERKFVITSSCIENIQISKNDYDKNWGVYIFLKKDAGDELYEFSDKNLKKTITFVTSDGLKLTTALVMEPVSTSLAVVADEDNAHHIRSAILSSEGNCGEVK</sequence>
<evidence type="ECO:0000313" key="2">
    <source>
        <dbReference type="Proteomes" id="UP000886674"/>
    </source>
</evidence>
<dbReference type="Proteomes" id="UP000886674">
    <property type="component" value="Unassembled WGS sequence"/>
</dbReference>
<comment type="caution">
    <text evidence="1">The sequence shown here is derived from an EMBL/GenBank/DDBJ whole genome shotgun (WGS) entry which is preliminary data.</text>
</comment>
<organism evidence="1 2">
    <name type="scientific">Candidatus Thiodiazotropha taylori</name>
    <dbReference type="NCBI Taxonomy" id="2792791"/>
    <lineage>
        <taxon>Bacteria</taxon>
        <taxon>Pseudomonadati</taxon>
        <taxon>Pseudomonadota</taxon>
        <taxon>Gammaproteobacteria</taxon>
        <taxon>Chromatiales</taxon>
        <taxon>Sedimenticolaceae</taxon>
        <taxon>Candidatus Thiodiazotropha</taxon>
    </lineage>
</organism>
<dbReference type="EMBL" id="JAEPCR010000186">
    <property type="protein sequence ID" value="MCG7981026.1"/>
    <property type="molecule type" value="Genomic_DNA"/>
</dbReference>
<protein>
    <submittedName>
        <fullName evidence="1">Uncharacterized protein</fullName>
    </submittedName>
</protein>
<evidence type="ECO:0000313" key="1">
    <source>
        <dbReference type="EMBL" id="MCG7981026.1"/>
    </source>
</evidence>
<proteinExistence type="predicted"/>
<name>A0A9E4TVL3_9GAMM</name>
<accession>A0A9E4TVL3</accession>
<reference evidence="1" key="1">
    <citation type="journal article" date="2021" name="Proc. Natl. Acad. Sci. U.S.A.">
        <title>Global biogeography of chemosynthetic symbionts reveals both localized and globally distributed symbiont groups. .</title>
        <authorList>
            <person name="Osvatic J.T."/>
            <person name="Wilkins L.G.E."/>
            <person name="Leibrecht L."/>
            <person name="Leray M."/>
            <person name="Zauner S."/>
            <person name="Polzin J."/>
            <person name="Camacho Y."/>
            <person name="Gros O."/>
            <person name="van Gils J.A."/>
            <person name="Eisen J.A."/>
            <person name="Petersen J.M."/>
            <person name="Yuen B."/>
        </authorList>
    </citation>
    <scope>NUCLEOTIDE SEQUENCE</scope>
    <source>
        <strain evidence="1">MAGclacostrist055</strain>
    </source>
</reference>